<feature type="region of interest" description="Disordered" evidence="1">
    <location>
        <begin position="35"/>
        <end position="58"/>
    </location>
</feature>
<dbReference type="AlphaFoldDB" id="A0A7J8D6N2"/>
<organism evidence="2 3">
    <name type="scientific">Rousettus aegyptiacus</name>
    <name type="common">Egyptian fruit bat</name>
    <name type="synonym">Pteropus aegyptiacus</name>
    <dbReference type="NCBI Taxonomy" id="9407"/>
    <lineage>
        <taxon>Eukaryota</taxon>
        <taxon>Metazoa</taxon>
        <taxon>Chordata</taxon>
        <taxon>Craniata</taxon>
        <taxon>Vertebrata</taxon>
        <taxon>Euteleostomi</taxon>
        <taxon>Mammalia</taxon>
        <taxon>Eutheria</taxon>
        <taxon>Laurasiatheria</taxon>
        <taxon>Chiroptera</taxon>
        <taxon>Yinpterochiroptera</taxon>
        <taxon>Pteropodoidea</taxon>
        <taxon>Pteropodidae</taxon>
        <taxon>Rousettinae</taxon>
        <taxon>Rousettus</taxon>
    </lineage>
</organism>
<keyword evidence="3" id="KW-1185">Reference proteome</keyword>
<dbReference type="Proteomes" id="UP000593571">
    <property type="component" value="Unassembled WGS sequence"/>
</dbReference>
<protein>
    <submittedName>
        <fullName evidence="2">Uncharacterized protein</fullName>
    </submittedName>
</protein>
<sequence length="158" mass="18171">MLLSPFYPLFRRQLKCTIDSFETFRWPGCEGRHRSTRCPRRSSQPPREVGISFHSSGERHRGTSCTFLQSVGGKQGSLGPNLVLSLDIGFFLSTACLAHRHTKYIVLNLIDCEMQNTIQNKISLITESQIYVKNKLKYFKVYFIGLISFVKSRSFKKN</sequence>
<evidence type="ECO:0000313" key="2">
    <source>
        <dbReference type="EMBL" id="KAF6418763.1"/>
    </source>
</evidence>
<proteinExistence type="predicted"/>
<accession>A0A7J8D6N2</accession>
<reference evidence="2 3" key="1">
    <citation type="journal article" date="2020" name="Nature">
        <title>Six reference-quality genomes reveal evolution of bat adaptations.</title>
        <authorList>
            <person name="Jebb D."/>
            <person name="Huang Z."/>
            <person name="Pippel M."/>
            <person name="Hughes G.M."/>
            <person name="Lavrichenko K."/>
            <person name="Devanna P."/>
            <person name="Winkler S."/>
            <person name="Jermiin L.S."/>
            <person name="Skirmuntt E.C."/>
            <person name="Katzourakis A."/>
            <person name="Burkitt-Gray L."/>
            <person name="Ray D.A."/>
            <person name="Sullivan K.A.M."/>
            <person name="Roscito J.G."/>
            <person name="Kirilenko B.M."/>
            <person name="Davalos L.M."/>
            <person name="Corthals A.P."/>
            <person name="Power M.L."/>
            <person name="Jones G."/>
            <person name="Ransome R.D."/>
            <person name="Dechmann D.K.N."/>
            <person name="Locatelli A.G."/>
            <person name="Puechmaille S.J."/>
            <person name="Fedrigo O."/>
            <person name="Jarvis E.D."/>
            <person name="Hiller M."/>
            <person name="Vernes S.C."/>
            <person name="Myers E.W."/>
            <person name="Teeling E.C."/>
        </authorList>
    </citation>
    <scope>NUCLEOTIDE SEQUENCE [LARGE SCALE GENOMIC DNA]</scope>
    <source>
        <strain evidence="2">MRouAeg1</strain>
        <tissue evidence="2">Muscle</tissue>
    </source>
</reference>
<evidence type="ECO:0000313" key="3">
    <source>
        <dbReference type="Proteomes" id="UP000593571"/>
    </source>
</evidence>
<comment type="caution">
    <text evidence="2">The sequence shown here is derived from an EMBL/GenBank/DDBJ whole genome shotgun (WGS) entry which is preliminary data.</text>
</comment>
<evidence type="ECO:0000256" key="1">
    <source>
        <dbReference type="SAM" id="MobiDB-lite"/>
    </source>
</evidence>
<dbReference type="EMBL" id="JACASE010000013">
    <property type="protein sequence ID" value="KAF6418763.1"/>
    <property type="molecule type" value="Genomic_DNA"/>
</dbReference>
<gene>
    <name evidence="2" type="ORF">HJG63_008785</name>
</gene>
<name>A0A7J8D6N2_ROUAE</name>